<protein>
    <submittedName>
        <fullName evidence="1">DUF488 domain-containing protein</fullName>
    </submittedName>
</protein>
<dbReference type="RefSeq" id="WP_311690069.1">
    <property type="nucleotide sequence ID" value="NZ_JAVRHL010000002.1"/>
</dbReference>
<dbReference type="EMBL" id="JAVRHL010000002">
    <property type="protein sequence ID" value="MDT0682311.1"/>
    <property type="molecule type" value="Genomic_DNA"/>
</dbReference>
<dbReference type="InterPro" id="IPR007438">
    <property type="entry name" value="DUF488"/>
</dbReference>
<dbReference type="Pfam" id="PF04343">
    <property type="entry name" value="DUF488"/>
    <property type="match status" value="1"/>
</dbReference>
<comment type="caution">
    <text evidence="1">The sequence shown here is derived from an EMBL/GenBank/DDBJ whole genome shotgun (WGS) entry which is preliminary data.</text>
</comment>
<gene>
    <name evidence="1" type="ORF">RM543_06420</name>
</gene>
<evidence type="ECO:0000313" key="1">
    <source>
        <dbReference type="EMBL" id="MDT0682311.1"/>
    </source>
</evidence>
<proteinExistence type="predicted"/>
<accession>A0ABU3DF11</accession>
<evidence type="ECO:0000313" key="2">
    <source>
        <dbReference type="Proteomes" id="UP001265259"/>
    </source>
</evidence>
<dbReference type="PANTHER" id="PTHR39337">
    <property type="entry name" value="BLR5642 PROTEIN"/>
    <property type="match status" value="1"/>
</dbReference>
<organism evidence="1 2">
    <name type="scientific">Tropicimonas omnivorans</name>
    <dbReference type="NCBI Taxonomy" id="3075590"/>
    <lineage>
        <taxon>Bacteria</taxon>
        <taxon>Pseudomonadati</taxon>
        <taxon>Pseudomonadota</taxon>
        <taxon>Alphaproteobacteria</taxon>
        <taxon>Rhodobacterales</taxon>
        <taxon>Roseobacteraceae</taxon>
        <taxon>Tropicimonas</taxon>
    </lineage>
</organism>
<sequence length="144" mass="16605">MKLYTIGFTKSSAKDFFGRLAKARVKHVYDTRLNRTSQLSGFAKQNDLKFFLANIGEIEYSVDALLAPTADILSAFRKNQISWQEYERRYLDLLAARRVENHFDLDSMHEGCLLCSEATPDQCHRRLAANYLSEARDDVEIVHL</sequence>
<dbReference type="PANTHER" id="PTHR39337:SF1">
    <property type="entry name" value="BLR5642 PROTEIN"/>
    <property type="match status" value="1"/>
</dbReference>
<reference evidence="1 2" key="1">
    <citation type="submission" date="2023-09" db="EMBL/GenBank/DDBJ databases">
        <authorList>
            <person name="Rey-Velasco X."/>
        </authorList>
    </citation>
    <scope>NUCLEOTIDE SEQUENCE [LARGE SCALE GENOMIC DNA]</scope>
    <source>
        <strain evidence="1 2">F158</strain>
    </source>
</reference>
<name>A0ABU3DF11_9RHOB</name>
<keyword evidence="2" id="KW-1185">Reference proteome</keyword>
<dbReference type="Proteomes" id="UP001265259">
    <property type="component" value="Unassembled WGS sequence"/>
</dbReference>